<keyword evidence="2" id="KW-1003">Cell membrane</keyword>
<feature type="non-terminal residue" evidence="10">
    <location>
        <position position="227"/>
    </location>
</feature>
<dbReference type="EMBL" id="BARS01036138">
    <property type="protein sequence ID" value="GAG26258.1"/>
    <property type="molecule type" value="Genomic_DNA"/>
</dbReference>
<reference evidence="10" key="1">
    <citation type="journal article" date="2014" name="Front. Microbiol.">
        <title>High frequency of phylogenetically diverse reductive dehalogenase-homologous genes in deep subseafloor sedimentary metagenomes.</title>
        <authorList>
            <person name="Kawai M."/>
            <person name="Futagami T."/>
            <person name="Toyoda A."/>
            <person name="Takaki Y."/>
            <person name="Nishi S."/>
            <person name="Hori S."/>
            <person name="Arai W."/>
            <person name="Tsubouchi T."/>
            <person name="Morono Y."/>
            <person name="Uchiyama I."/>
            <person name="Ito T."/>
            <person name="Fujiyama A."/>
            <person name="Inagaki F."/>
            <person name="Takami H."/>
        </authorList>
    </citation>
    <scope>NUCLEOTIDE SEQUENCE</scope>
    <source>
        <strain evidence="10">Expedition CK06-06</strain>
    </source>
</reference>
<gene>
    <name evidence="10" type="ORF">S01H1_55582</name>
</gene>
<dbReference type="GO" id="GO:0016763">
    <property type="term" value="F:pentosyltransferase activity"/>
    <property type="evidence" value="ECO:0007669"/>
    <property type="project" value="TreeGrafter"/>
</dbReference>
<keyword evidence="4" id="KW-0808">Transferase</keyword>
<evidence type="ECO:0000256" key="2">
    <source>
        <dbReference type="ARBA" id="ARBA00022475"/>
    </source>
</evidence>
<dbReference type="AlphaFoldDB" id="X0WP13"/>
<evidence type="ECO:0000256" key="1">
    <source>
        <dbReference type="ARBA" id="ARBA00004651"/>
    </source>
</evidence>
<dbReference type="InterPro" id="IPR038731">
    <property type="entry name" value="RgtA/B/C-like"/>
</dbReference>
<evidence type="ECO:0000256" key="6">
    <source>
        <dbReference type="ARBA" id="ARBA00022989"/>
    </source>
</evidence>
<keyword evidence="3" id="KW-0328">Glycosyltransferase</keyword>
<evidence type="ECO:0000313" key="10">
    <source>
        <dbReference type="EMBL" id="GAG26258.1"/>
    </source>
</evidence>
<comment type="caution">
    <text evidence="10">The sequence shown here is derived from an EMBL/GenBank/DDBJ whole genome shotgun (WGS) entry which is preliminary data.</text>
</comment>
<dbReference type="InterPro" id="IPR050297">
    <property type="entry name" value="LipidA_mod_glycosyltrf_83"/>
</dbReference>
<feature type="transmembrane region" description="Helical" evidence="8">
    <location>
        <begin position="21"/>
        <end position="40"/>
    </location>
</feature>
<dbReference type="Pfam" id="PF13231">
    <property type="entry name" value="PMT_2"/>
    <property type="match status" value="1"/>
</dbReference>
<feature type="transmembrane region" description="Helical" evidence="8">
    <location>
        <begin position="126"/>
        <end position="144"/>
    </location>
</feature>
<feature type="transmembrane region" description="Helical" evidence="8">
    <location>
        <begin position="175"/>
        <end position="207"/>
    </location>
</feature>
<name>X0WP13_9ZZZZ</name>
<keyword evidence="7 8" id="KW-0472">Membrane</keyword>
<organism evidence="10">
    <name type="scientific">marine sediment metagenome</name>
    <dbReference type="NCBI Taxonomy" id="412755"/>
    <lineage>
        <taxon>unclassified sequences</taxon>
        <taxon>metagenomes</taxon>
        <taxon>ecological metagenomes</taxon>
    </lineage>
</organism>
<dbReference type="GO" id="GO:0005886">
    <property type="term" value="C:plasma membrane"/>
    <property type="evidence" value="ECO:0007669"/>
    <property type="project" value="UniProtKB-SubCell"/>
</dbReference>
<accession>X0WP13</accession>
<proteinExistence type="predicted"/>
<evidence type="ECO:0000256" key="7">
    <source>
        <dbReference type="ARBA" id="ARBA00023136"/>
    </source>
</evidence>
<keyword evidence="5 8" id="KW-0812">Transmembrane</keyword>
<evidence type="ECO:0000259" key="9">
    <source>
        <dbReference type="Pfam" id="PF13231"/>
    </source>
</evidence>
<dbReference type="GO" id="GO:0008610">
    <property type="term" value="P:lipid biosynthetic process"/>
    <property type="evidence" value="ECO:0007669"/>
    <property type="project" value="UniProtKB-ARBA"/>
</dbReference>
<keyword evidence="6 8" id="KW-1133">Transmembrane helix</keyword>
<feature type="domain" description="Glycosyltransferase RgtA/B/C/D-like" evidence="9">
    <location>
        <begin position="78"/>
        <end position="219"/>
    </location>
</feature>
<sequence length="227" mass="24974">MEAMDSQAPSKFRNQKIDSGKLVLIALLAVALLWRLVFFLEMYASPYADNLTLDSQVYHEVALAAAAGEWSHGETFFQAPLYPWILGTVYSVVGPSQTVVKLLQILLSVASCWLIFRLADRVFDRAVALVALAISAVYGMSLYFANELLVVTVIVFLDLLGLDFLIRASADGRKFLWAAAGVVFGLSVIARPTILPFVVVVAVWIVVSGWRSEKVRTAMREAVLFGV</sequence>
<evidence type="ECO:0000256" key="8">
    <source>
        <dbReference type="SAM" id="Phobius"/>
    </source>
</evidence>
<evidence type="ECO:0000256" key="5">
    <source>
        <dbReference type="ARBA" id="ARBA00022692"/>
    </source>
</evidence>
<evidence type="ECO:0000256" key="4">
    <source>
        <dbReference type="ARBA" id="ARBA00022679"/>
    </source>
</evidence>
<dbReference type="PANTHER" id="PTHR33908">
    <property type="entry name" value="MANNOSYLTRANSFERASE YKCB-RELATED"/>
    <property type="match status" value="1"/>
</dbReference>
<dbReference type="PANTHER" id="PTHR33908:SF11">
    <property type="entry name" value="MEMBRANE PROTEIN"/>
    <property type="match status" value="1"/>
</dbReference>
<comment type="subcellular location">
    <subcellularLocation>
        <location evidence="1">Cell membrane</location>
        <topology evidence="1">Multi-pass membrane protein</topology>
    </subcellularLocation>
</comment>
<feature type="transmembrane region" description="Helical" evidence="8">
    <location>
        <begin position="99"/>
        <end position="119"/>
    </location>
</feature>
<evidence type="ECO:0000256" key="3">
    <source>
        <dbReference type="ARBA" id="ARBA00022676"/>
    </source>
</evidence>
<protein>
    <recommendedName>
        <fullName evidence="9">Glycosyltransferase RgtA/B/C/D-like domain-containing protein</fullName>
    </recommendedName>
</protein>